<keyword evidence="5" id="KW-0949">S-adenosyl-L-methionine</keyword>
<reference evidence="8" key="3">
    <citation type="submission" date="2016-11" db="EMBL/GenBank/DDBJ databases">
        <authorList>
            <person name="Jaros S."/>
            <person name="Januszkiewicz K."/>
            <person name="Wedrychowicz H."/>
        </authorList>
    </citation>
    <scope>NUCLEOTIDE SEQUENCE [LARGE SCALE GENOMIC DNA]</scope>
    <source>
        <strain evidence="8">DSM 27989</strain>
    </source>
</reference>
<keyword evidence="10" id="KW-1185">Reference proteome</keyword>
<dbReference type="InterPro" id="IPR000878">
    <property type="entry name" value="4pyrrol_Mease"/>
</dbReference>
<dbReference type="EMBL" id="BMFL01000012">
    <property type="protein sequence ID" value="GGF02106.1"/>
    <property type="molecule type" value="Genomic_DNA"/>
</dbReference>
<evidence type="ECO:0000313" key="8">
    <source>
        <dbReference type="EMBL" id="SHK75323.1"/>
    </source>
</evidence>
<evidence type="ECO:0000256" key="4">
    <source>
        <dbReference type="ARBA" id="ARBA00022679"/>
    </source>
</evidence>
<dbReference type="GO" id="GO:0008168">
    <property type="term" value="F:methyltransferase activity"/>
    <property type="evidence" value="ECO:0007669"/>
    <property type="project" value="UniProtKB-KW"/>
</dbReference>
<proteinExistence type="predicted"/>
<reference evidence="9" key="2">
    <citation type="submission" date="2016-11" db="EMBL/GenBank/DDBJ databases">
        <authorList>
            <person name="Varghese N."/>
            <person name="Submissions S."/>
        </authorList>
    </citation>
    <scope>NUCLEOTIDE SEQUENCE [LARGE SCALE GENOMIC DNA]</scope>
    <source>
        <strain evidence="9">DSM 27989</strain>
    </source>
</reference>
<keyword evidence="3 8" id="KW-0489">Methyltransferase</keyword>
<dbReference type="SUPFAM" id="SSF53790">
    <property type="entry name" value="Tetrapyrrole methylase"/>
    <property type="match status" value="1"/>
</dbReference>
<evidence type="ECO:0000259" key="6">
    <source>
        <dbReference type="Pfam" id="PF00590"/>
    </source>
</evidence>
<dbReference type="InterPro" id="IPR014777">
    <property type="entry name" value="4pyrrole_Mease_sub1"/>
</dbReference>
<dbReference type="Gene3D" id="3.30.950.10">
    <property type="entry name" value="Methyltransferase, Cobalt-precorrin-4 Transmethylase, Domain 2"/>
    <property type="match status" value="1"/>
</dbReference>
<dbReference type="Proteomes" id="UP000650994">
    <property type="component" value="Unassembled WGS sequence"/>
</dbReference>
<sequence>MNTAKVYLIPSLLGESEHSRVLPLYNLDVIKSLTTFVVENEKSARKFIKQVCPEKVQSELDIYILNKDTEPEEIFELMKLLDKGISLGIISEAGLPAVADPGAQLVNIAQSKRIQVVPLVGPSSIMLALMASGMNGQNFAFHGYLPIDKTERKKRLSYLENESSKTGIAQIFMETPYRNNQMVEDLTNILKSDTKICVACHITLEDEDIRTLTAKEWSTEKYDFHKRPAIFVMQVD</sequence>
<keyword evidence="4 8" id="KW-0808">Transferase</keyword>
<keyword evidence="2" id="KW-0698">rRNA processing</keyword>
<feature type="domain" description="Tetrapyrrole methylase" evidence="6">
    <location>
        <begin position="28"/>
        <end position="216"/>
    </location>
</feature>
<dbReference type="CDD" id="cd11649">
    <property type="entry name" value="RsmI_like"/>
    <property type="match status" value="1"/>
</dbReference>
<dbReference type="OrthoDB" id="7061662at2"/>
<evidence type="ECO:0000256" key="5">
    <source>
        <dbReference type="ARBA" id="ARBA00022691"/>
    </source>
</evidence>
<keyword evidence="1" id="KW-0963">Cytoplasm</keyword>
<gene>
    <name evidence="7" type="ORF">GCM10010984_19480</name>
    <name evidence="8" type="ORF">SAMN05443634_103151</name>
</gene>
<dbReference type="GO" id="GO:0006364">
    <property type="term" value="P:rRNA processing"/>
    <property type="evidence" value="ECO:0007669"/>
    <property type="project" value="UniProtKB-KW"/>
</dbReference>
<dbReference type="InterPro" id="IPR014776">
    <property type="entry name" value="4pyrrole_Mease_sub2"/>
</dbReference>
<dbReference type="InterPro" id="IPR035996">
    <property type="entry name" value="4pyrrol_Methylase_sf"/>
</dbReference>
<evidence type="ECO:0000256" key="2">
    <source>
        <dbReference type="ARBA" id="ARBA00022552"/>
    </source>
</evidence>
<dbReference type="PANTHER" id="PTHR46111">
    <property type="entry name" value="RIBOSOMAL RNA SMALL SUBUNIT METHYLTRANSFERASE I"/>
    <property type="match status" value="1"/>
</dbReference>
<dbReference type="RefSeq" id="WP_072930361.1">
    <property type="nucleotide sequence ID" value="NZ_BMFL01000012.1"/>
</dbReference>
<accession>A0A1M6V1J3</accession>
<organism evidence="8 9">
    <name type="scientific">Chishuiella changwenlii</name>
    <dbReference type="NCBI Taxonomy" id="1434701"/>
    <lineage>
        <taxon>Bacteria</taxon>
        <taxon>Pseudomonadati</taxon>
        <taxon>Bacteroidota</taxon>
        <taxon>Flavobacteriia</taxon>
        <taxon>Flavobacteriales</taxon>
        <taxon>Weeksellaceae</taxon>
        <taxon>Chishuiella</taxon>
    </lineage>
</organism>
<dbReference type="EMBL" id="FRBH01000003">
    <property type="protein sequence ID" value="SHK75323.1"/>
    <property type="molecule type" value="Genomic_DNA"/>
</dbReference>
<reference evidence="7" key="1">
    <citation type="journal article" date="2014" name="Int. J. Syst. Evol. Microbiol.">
        <title>Complete genome of a new Firmicutes species belonging to the dominant human colonic microbiota ('Ruminococcus bicirculans') reveals two chromosomes and a selective capacity to utilize plant glucans.</title>
        <authorList>
            <consortium name="NISC Comparative Sequencing Program"/>
            <person name="Wegmann U."/>
            <person name="Louis P."/>
            <person name="Goesmann A."/>
            <person name="Henrissat B."/>
            <person name="Duncan S.H."/>
            <person name="Flint H.J."/>
        </authorList>
    </citation>
    <scope>NUCLEOTIDE SEQUENCE</scope>
    <source>
        <strain evidence="7">CGMCC 1.12707</strain>
    </source>
</reference>
<dbReference type="Gene3D" id="3.40.1010.10">
    <property type="entry name" value="Cobalt-precorrin-4 Transmethylase, Domain 1"/>
    <property type="match status" value="1"/>
</dbReference>
<protein>
    <submittedName>
        <fullName evidence="8">16S rRNA (Cytidine1402-2'-O)-methyltransferase</fullName>
    </submittedName>
    <submittedName>
        <fullName evidence="7">S-adenosylmethionine-dependent methyltransferase</fullName>
    </submittedName>
</protein>
<dbReference type="PIRSF" id="PIRSF005917">
    <property type="entry name" value="MTase_YraL"/>
    <property type="match status" value="1"/>
</dbReference>
<evidence type="ECO:0000256" key="3">
    <source>
        <dbReference type="ARBA" id="ARBA00022603"/>
    </source>
</evidence>
<dbReference type="GO" id="GO:0032259">
    <property type="term" value="P:methylation"/>
    <property type="evidence" value="ECO:0007669"/>
    <property type="project" value="UniProtKB-KW"/>
</dbReference>
<evidence type="ECO:0000313" key="9">
    <source>
        <dbReference type="Proteomes" id="UP000184120"/>
    </source>
</evidence>
<dbReference type="AlphaFoldDB" id="A0A1M6V1J3"/>
<dbReference type="InterPro" id="IPR008189">
    <property type="entry name" value="rRNA_ssu_MeTfrase_I"/>
</dbReference>
<evidence type="ECO:0000313" key="10">
    <source>
        <dbReference type="Proteomes" id="UP000650994"/>
    </source>
</evidence>
<reference evidence="10" key="4">
    <citation type="journal article" date="2019" name="Int. J. Syst. Evol. Microbiol.">
        <title>The Global Catalogue of Microorganisms (GCM) 10K type strain sequencing project: providing services to taxonomists for standard genome sequencing and annotation.</title>
        <authorList>
            <consortium name="The Broad Institute Genomics Platform"/>
            <consortium name="The Broad Institute Genome Sequencing Center for Infectious Disease"/>
            <person name="Wu L."/>
            <person name="Ma J."/>
        </authorList>
    </citation>
    <scope>NUCLEOTIDE SEQUENCE [LARGE SCALE GENOMIC DNA]</scope>
    <source>
        <strain evidence="10">CGMCC 1.12707</strain>
    </source>
</reference>
<name>A0A1M6V1J3_9FLAO</name>
<dbReference type="STRING" id="1434701.SAMN05443634_103151"/>
<dbReference type="Pfam" id="PF00590">
    <property type="entry name" value="TP_methylase"/>
    <property type="match status" value="1"/>
</dbReference>
<dbReference type="PANTHER" id="PTHR46111:SF2">
    <property type="entry name" value="SAM-DEPENDENT METHYLTRANSFERASE"/>
    <property type="match status" value="1"/>
</dbReference>
<evidence type="ECO:0000313" key="7">
    <source>
        <dbReference type="EMBL" id="GGF02106.1"/>
    </source>
</evidence>
<evidence type="ECO:0000256" key="1">
    <source>
        <dbReference type="ARBA" id="ARBA00022490"/>
    </source>
</evidence>
<reference evidence="7" key="5">
    <citation type="submission" date="2024-05" db="EMBL/GenBank/DDBJ databases">
        <authorList>
            <person name="Sun Q."/>
            <person name="Zhou Y."/>
        </authorList>
    </citation>
    <scope>NUCLEOTIDE SEQUENCE</scope>
    <source>
        <strain evidence="7">CGMCC 1.12707</strain>
    </source>
</reference>
<dbReference type="Proteomes" id="UP000184120">
    <property type="component" value="Unassembled WGS sequence"/>
</dbReference>